<reference evidence="8 9" key="1">
    <citation type="submission" date="2024-05" db="EMBL/GenBank/DDBJ databases">
        <title>A draft genome resource for the thread blight pathogen Marasmius tenuissimus strain MS-2.</title>
        <authorList>
            <person name="Yulfo-Soto G.E."/>
            <person name="Baruah I.K."/>
            <person name="Amoako-Attah I."/>
            <person name="Bukari Y."/>
            <person name="Meinhardt L.W."/>
            <person name="Bailey B.A."/>
            <person name="Cohen S.P."/>
        </authorList>
    </citation>
    <scope>NUCLEOTIDE SEQUENCE [LARGE SCALE GENOMIC DNA]</scope>
    <source>
        <strain evidence="8 9">MS-2</strain>
    </source>
</reference>
<feature type="region of interest" description="Disordered" evidence="7">
    <location>
        <begin position="407"/>
        <end position="429"/>
    </location>
</feature>
<dbReference type="PANTHER" id="PTHR43647:SF1">
    <property type="entry name" value="3-KETO-STEROID REDUCTASE ERG27"/>
    <property type="match status" value="1"/>
</dbReference>
<dbReference type="InterPro" id="IPR051593">
    <property type="entry name" value="Ergosterol_Biosynth_ERG27"/>
</dbReference>
<keyword evidence="9" id="KW-1185">Reference proteome</keyword>
<sequence length="610" mass="68236">MSKPRPIIVVTGANGGVGFGICQRLLFQLSEVSPLDAHLRPAGEHKEAKENGNDDQLAPCDGLTLILACRNAKRAETAKEKLLRLLDGYVAKLQMKPGYDGHAETFRSNLRVEIYELDLGMLSTVTKFASEVAEKHGYVSHLICNAGVATFNKIDWLKAAKQFLVTPFGAVTTPMFYSETWGEVSLDGYGWVWQCNVFGHYFLFRELQSLLRSPKYPASTRIIWTSSLKALPQYDPEDWQLKLTQNPYSSSKYQTELIATHLDRLELRKSPEEKRIRHFISHPSVCHTNIDLNLIPPILHHVKFLVFHLVRLLGSIYHPISFDKGALAAVWLSIISLSSISTMFVSTPITAENGTTNKGTSRPPVKFGSCCGRWGDPLVGLQPIECWDAEEAERLMDDIAMDDVQMTGTTSQPQAQTTQNPPSDASNIQPTIPIARENFRDIQVKVHIRRPERDSWVYMGRGLVSQEVHGHSSRVVVRTLNTNKLITQFGEGSDLQAEKRGNFVVIGCVEDGGVVSWSLNALNNSETLRLLASIELACYKCKNVLTDPRMAMRGRRKIERIIKEDRRRRHKRRKEQDALIDAFAKQDLSGGSAGDEPAPADTDAQPPTHA</sequence>
<evidence type="ECO:0000256" key="7">
    <source>
        <dbReference type="SAM" id="MobiDB-lite"/>
    </source>
</evidence>
<comment type="similarity">
    <text evidence="6">Belongs to the short-chain dehydrogenases/reductases (SDR) family. ERG27 subfamily.</text>
</comment>
<evidence type="ECO:0000256" key="4">
    <source>
        <dbReference type="ARBA" id="ARBA00023002"/>
    </source>
</evidence>
<gene>
    <name evidence="8" type="primary">ERG27_1</name>
    <name evidence="8" type="ORF">AAF712_000829</name>
</gene>
<evidence type="ECO:0000256" key="6">
    <source>
        <dbReference type="ARBA" id="ARBA00023593"/>
    </source>
</evidence>
<evidence type="ECO:0000256" key="2">
    <source>
        <dbReference type="ARBA" id="ARBA00022857"/>
    </source>
</evidence>
<dbReference type="GO" id="GO:0000253">
    <property type="term" value="F:3-beta-hydroxysteroid 3-dehydrogenase (NADP+) activity"/>
    <property type="evidence" value="ECO:0007669"/>
    <property type="project" value="UniProtKB-EC"/>
</dbReference>
<dbReference type="EMBL" id="JBBXMP010000002">
    <property type="protein sequence ID" value="KAL0071906.1"/>
    <property type="molecule type" value="Genomic_DNA"/>
</dbReference>
<protein>
    <submittedName>
        <fullName evidence="8">3-keto-steroid reductase</fullName>
        <ecNumber evidence="8">1.1.1.270</ecNumber>
    </submittedName>
</protein>
<proteinExistence type="inferred from homology"/>
<keyword evidence="5" id="KW-0443">Lipid metabolism</keyword>
<dbReference type="EC" id="1.1.1.270" evidence="8"/>
<name>A0ABR3ADD1_9AGAR</name>
<keyword evidence="4 8" id="KW-0560">Oxidoreductase</keyword>
<dbReference type="Gene3D" id="3.40.50.720">
    <property type="entry name" value="NAD(P)-binding Rossmann-like Domain"/>
    <property type="match status" value="1"/>
</dbReference>
<evidence type="ECO:0000256" key="1">
    <source>
        <dbReference type="ARBA" id="ARBA00022516"/>
    </source>
</evidence>
<evidence type="ECO:0000313" key="8">
    <source>
        <dbReference type="EMBL" id="KAL0071906.1"/>
    </source>
</evidence>
<keyword evidence="2" id="KW-0521">NADP</keyword>
<comment type="caution">
    <text evidence="8">The sequence shown here is derived from an EMBL/GenBank/DDBJ whole genome shotgun (WGS) entry which is preliminary data.</text>
</comment>
<accession>A0ABR3ADD1</accession>
<evidence type="ECO:0000256" key="3">
    <source>
        <dbReference type="ARBA" id="ARBA00022955"/>
    </source>
</evidence>
<evidence type="ECO:0000313" key="9">
    <source>
        <dbReference type="Proteomes" id="UP001437256"/>
    </source>
</evidence>
<dbReference type="SUPFAM" id="SSF51735">
    <property type="entry name" value="NAD(P)-binding Rossmann-fold domains"/>
    <property type="match status" value="1"/>
</dbReference>
<feature type="region of interest" description="Disordered" evidence="7">
    <location>
        <begin position="583"/>
        <end position="610"/>
    </location>
</feature>
<organism evidence="8 9">
    <name type="scientific">Marasmius tenuissimus</name>
    <dbReference type="NCBI Taxonomy" id="585030"/>
    <lineage>
        <taxon>Eukaryota</taxon>
        <taxon>Fungi</taxon>
        <taxon>Dikarya</taxon>
        <taxon>Basidiomycota</taxon>
        <taxon>Agaricomycotina</taxon>
        <taxon>Agaricomycetes</taxon>
        <taxon>Agaricomycetidae</taxon>
        <taxon>Agaricales</taxon>
        <taxon>Marasmiineae</taxon>
        <taxon>Marasmiaceae</taxon>
        <taxon>Marasmius</taxon>
    </lineage>
</organism>
<keyword evidence="3" id="KW-0752">Steroid biosynthesis</keyword>
<evidence type="ECO:0000256" key="5">
    <source>
        <dbReference type="ARBA" id="ARBA00023098"/>
    </source>
</evidence>
<feature type="compositionally biased region" description="Low complexity" evidence="7">
    <location>
        <begin position="597"/>
        <end position="610"/>
    </location>
</feature>
<keyword evidence="1" id="KW-0444">Lipid biosynthesis</keyword>
<dbReference type="PANTHER" id="PTHR43647">
    <property type="entry name" value="DEHYDROGENASE"/>
    <property type="match status" value="1"/>
</dbReference>
<dbReference type="InterPro" id="IPR036291">
    <property type="entry name" value="NAD(P)-bd_dom_sf"/>
</dbReference>
<dbReference type="Proteomes" id="UP001437256">
    <property type="component" value="Unassembled WGS sequence"/>
</dbReference>